<organism evidence="3 5">
    <name type="scientific">Rhizobium tibeticum</name>
    <dbReference type="NCBI Taxonomy" id="501024"/>
    <lineage>
        <taxon>Bacteria</taxon>
        <taxon>Pseudomonadati</taxon>
        <taxon>Pseudomonadota</taxon>
        <taxon>Alphaproteobacteria</taxon>
        <taxon>Hyphomicrobiales</taxon>
        <taxon>Rhizobiaceae</taxon>
        <taxon>Rhizobium/Agrobacterium group</taxon>
        <taxon>Rhizobium</taxon>
    </lineage>
</organism>
<keyword evidence="2" id="KW-1133">Transmembrane helix</keyword>
<evidence type="ECO:0000256" key="1">
    <source>
        <dbReference type="SAM" id="MobiDB-lite"/>
    </source>
</evidence>
<accession>A0A1H8GQJ0</accession>
<feature type="transmembrane region" description="Helical" evidence="2">
    <location>
        <begin position="6"/>
        <end position="26"/>
    </location>
</feature>
<dbReference type="Proteomes" id="UP000198939">
    <property type="component" value="Unassembled WGS sequence"/>
</dbReference>
<reference evidence="4 6" key="3">
    <citation type="submission" date="2016-10" db="EMBL/GenBank/DDBJ databases">
        <authorList>
            <person name="Varghese N."/>
            <person name="Submissions S."/>
        </authorList>
    </citation>
    <scope>NUCLEOTIDE SEQUENCE [LARGE SCALE GENOMIC DNA]</scope>
    <source>
        <strain evidence="4 6">CGMCC 1.7071</strain>
    </source>
</reference>
<keyword evidence="2" id="KW-0812">Transmembrane</keyword>
<dbReference type="EMBL" id="FOCV01000004">
    <property type="protein sequence ID" value="SEN45548.1"/>
    <property type="molecule type" value="Genomic_DNA"/>
</dbReference>
<keyword evidence="2" id="KW-0472">Membrane</keyword>
<proteinExistence type="predicted"/>
<evidence type="ECO:0000313" key="6">
    <source>
        <dbReference type="Proteomes" id="UP000198939"/>
    </source>
</evidence>
<evidence type="ECO:0000313" key="3">
    <source>
        <dbReference type="EMBL" id="SEH62923.1"/>
    </source>
</evidence>
<name>A0A1H8GQJ0_9HYPH</name>
<gene>
    <name evidence="3" type="ORF">RTCCBAU85039_1504</name>
    <name evidence="4" type="ORF">SAMN05216228_1004314</name>
</gene>
<sequence>MAIRSLVVGTLFVAVFVAIILSIAWIDKSQPTHEPSPLAPAPERPIPTPMP</sequence>
<dbReference type="AlphaFoldDB" id="A0A1H8GQJ0"/>
<dbReference type="EMBL" id="FNXB01000006">
    <property type="protein sequence ID" value="SEH62923.1"/>
    <property type="molecule type" value="Genomic_DNA"/>
</dbReference>
<reference evidence="3" key="2">
    <citation type="submission" date="2016-10" db="EMBL/GenBank/DDBJ databases">
        <authorList>
            <person name="de Groot N.N."/>
        </authorList>
    </citation>
    <scope>NUCLEOTIDE SEQUENCE [LARGE SCALE GENOMIC DNA]</scope>
    <source>
        <strain evidence="3">CCBAU85039</strain>
    </source>
</reference>
<protein>
    <submittedName>
        <fullName evidence="3">Uncharacterized protein</fullName>
    </submittedName>
</protein>
<evidence type="ECO:0000313" key="4">
    <source>
        <dbReference type="EMBL" id="SEN45548.1"/>
    </source>
</evidence>
<reference evidence="5" key="1">
    <citation type="submission" date="2016-10" db="EMBL/GenBank/DDBJ databases">
        <authorList>
            <person name="Wibberg D."/>
        </authorList>
    </citation>
    <scope>NUCLEOTIDE SEQUENCE [LARGE SCALE GENOMIC DNA]</scope>
</reference>
<feature type="region of interest" description="Disordered" evidence="1">
    <location>
        <begin position="30"/>
        <end position="51"/>
    </location>
</feature>
<keyword evidence="6" id="KW-1185">Reference proteome</keyword>
<feature type="compositionally biased region" description="Pro residues" evidence="1">
    <location>
        <begin position="37"/>
        <end position="51"/>
    </location>
</feature>
<dbReference type="Proteomes" id="UP000183063">
    <property type="component" value="Unassembled WGS sequence"/>
</dbReference>
<evidence type="ECO:0000256" key="2">
    <source>
        <dbReference type="SAM" id="Phobius"/>
    </source>
</evidence>
<evidence type="ECO:0000313" key="5">
    <source>
        <dbReference type="Proteomes" id="UP000183063"/>
    </source>
</evidence>